<dbReference type="Pfam" id="PF12138">
    <property type="entry name" value="Spherulin4"/>
    <property type="match status" value="1"/>
</dbReference>
<evidence type="ECO:0000256" key="1">
    <source>
        <dbReference type="SAM" id="MobiDB-lite"/>
    </source>
</evidence>
<evidence type="ECO:0000313" key="3">
    <source>
        <dbReference type="Proteomes" id="UP000326852"/>
    </source>
</evidence>
<dbReference type="EMBL" id="VTFX01000005">
    <property type="protein sequence ID" value="KAD3515440.1"/>
    <property type="molecule type" value="Genomic_DNA"/>
</dbReference>
<organism evidence="2 3">
    <name type="scientific">Arthrobacter yangruifuii</name>
    <dbReference type="NCBI Taxonomy" id="2606616"/>
    <lineage>
        <taxon>Bacteria</taxon>
        <taxon>Bacillati</taxon>
        <taxon>Actinomycetota</taxon>
        <taxon>Actinomycetes</taxon>
        <taxon>Micrococcales</taxon>
        <taxon>Micrococcaceae</taxon>
        <taxon>Arthrobacter</taxon>
    </lineage>
</organism>
<dbReference type="RefSeq" id="WP_152273041.1">
    <property type="nucleotide sequence ID" value="NZ_VTFX01000005.1"/>
</dbReference>
<reference evidence="2 3" key="1">
    <citation type="submission" date="2019-08" db="EMBL/GenBank/DDBJ databases">
        <title>Arthrobacter sp. nov., isolated from plateau pika and Tibetan wild ass.</title>
        <authorList>
            <person name="Ge Y."/>
        </authorList>
    </citation>
    <scope>NUCLEOTIDE SEQUENCE [LARGE SCALE GENOMIC DNA]</scope>
    <source>
        <strain evidence="2 3">785</strain>
    </source>
</reference>
<dbReference type="AlphaFoldDB" id="A0A5N6MH06"/>
<dbReference type="PANTHER" id="PTHR35040:SF9">
    <property type="entry name" value="4-LIKE CELL SURFACE PROTEIN, PUTATIVE (AFU_ORTHOLOGUE AFUA_4G14080)-RELATED"/>
    <property type="match status" value="1"/>
</dbReference>
<name>A0A5N6MH06_9MICC</name>
<keyword evidence="3" id="KW-1185">Reference proteome</keyword>
<feature type="region of interest" description="Disordered" evidence="1">
    <location>
        <begin position="208"/>
        <end position="227"/>
    </location>
</feature>
<gene>
    <name evidence="2" type="ORF">GD627_14395</name>
</gene>
<comment type="caution">
    <text evidence="2">The sequence shown here is derived from an EMBL/GenBank/DDBJ whole genome shotgun (WGS) entry which is preliminary data.</text>
</comment>
<proteinExistence type="predicted"/>
<dbReference type="PANTHER" id="PTHR35040">
    <property type="match status" value="1"/>
</dbReference>
<dbReference type="Proteomes" id="UP000326852">
    <property type="component" value="Unassembled WGS sequence"/>
</dbReference>
<evidence type="ECO:0000313" key="2">
    <source>
        <dbReference type="EMBL" id="KAD3515440.1"/>
    </source>
</evidence>
<protein>
    <recommendedName>
        <fullName evidence="4">Spherulation-specific family 4</fullName>
    </recommendedName>
</protein>
<accession>A0A5N6MH06</accession>
<sequence>MSRPRLALPWYVHPAEAPREWNWLAARRDVAFAVVNVHNGPGTENDAYYPDALALLRGIRTLGYVPVHYGERSVTDVAAEIDHWQRRYRVDGIMLDELPATDAGLASCTRYAGAARAAGVPFLAANPGTFPPRAVLDLFDVTGVFEGTAESYAGFRHPAWAWNVPPHRLWHLVYGCAPQRIAAVADRAGRHGAGYVFATDRSLPNPWLGPPTAVSDRLGAGHPVAGT</sequence>
<dbReference type="InterPro" id="IPR021986">
    <property type="entry name" value="Spherulin4"/>
</dbReference>
<evidence type="ECO:0008006" key="4">
    <source>
        <dbReference type="Google" id="ProtNLM"/>
    </source>
</evidence>